<feature type="region of interest" description="Disordered" evidence="1">
    <location>
        <begin position="758"/>
        <end position="777"/>
    </location>
</feature>
<name>A0A550CPJ7_9AGAR</name>
<dbReference type="InterPro" id="IPR000219">
    <property type="entry name" value="DH_dom"/>
</dbReference>
<feature type="compositionally biased region" description="Low complexity" evidence="1">
    <location>
        <begin position="309"/>
        <end position="328"/>
    </location>
</feature>
<dbReference type="STRING" id="97359.A0A550CPJ7"/>
<dbReference type="Gene3D" id="1.20.900.10">
    <property type="entry name" value="Dbl homology (DH) domain"/>
    <property type="match status" value="1"/>
</dbReference>
<dbReference type="EMBL" id="VDMD01000003">
    <property type="protein sequence ID" value="TRM66731.1"/>
    <property type="molecule type" value="Genomic_DNA"/>
</dbReference>
<feature type="domain" description="DH" evidence="2">
    <location>
        <begin position="793"/>
        <end position="984"/>
    </location>
</feature>
<reference evidence="3 4" key="1">
    <citation type="journal article" date="2019" name="New Phytol.">
        <title>Comparative genomics reveals unique wood-decay strategies and fruiting body development in the Schizophyllaceae.</title>
        <authorList>
            <person name="Almasi E."/>
            <person name="Sahu N."/>
            <person name="Krizsan K."/>
            <person name="Balint B."/>
            <person name="Kovacs G.M."/>
            <person name="Kiss B."/>
            <person name="Cseklye J."/>
            <person name="Drula E."/>
            <person name="Henrissat B."/>
            <person name="Nagy I."/>
            <person name="Chovatia M."/>
            <person name="Adam C."/>
            <person name="LaButti K."/>
            <person name="Lipzen A."/>
            <person name="Riley R."/>
            <person name="Grigoriev I.V."/>
            <person name="Nagy L.G."/>
        </authorList>
    </citation>
    <scope>NUCLEOTIDE SEQUENCE [LARGE SCALE GENOMIC DNA]</scope>
    <source>
        <strain evidence="3 4">NL-1724</strain>
    </source>
</reference>
<feature type="region of interest" description="Disordered" evidence="1">
    <location>
        <begin position="710"/>
        <end position="743"/>
    </location>
</feature>
<feature type="region of interest" description="Disordered" evidence="1">
    <location>
        <begin position="1254"/>
        <end position="1282"/>
    </location>
</feature>
<dbReference type="InterPro" id="IPR035899">
    <property type="entry name" value="DBL_dom_sf"/>
</dbReference>
<feature type="compositionally biased region" description="Acidic residues" evidence="1">
    <location>
        <begin position="569"/>
        <end position="581"/>
    </location>
</feature>
<sequence>MHLGRSYSRSRSKSRSPAPPSPQPPSSPRFLPPSHYAAAAGIAYPPPSRGKDDDASYKARSGARQNTATPPSDVPSESSFEYKPRAESRFSLFARRLSTSSSPRPHEQGGSIADLPDLPSLEAQLLPTLRDTITRMTRPPTSHSEQPPSSPMLDPPRDRRRPLSPAFAPPSPRPQDNPPPQNETRDPPTANGIRKSSRRYTIVTGSAPPESPRPGDLYEPSLPADPPDRPPSRAPDSTPSRRRNHTASEAVPHSSRSANSRAPSTPLDTRDSASADTSERDRKQSKSALKSALRSPTPKSPRPTNVAWASASTSTTSRPSKASASRTPTLGSTATQTPSKSAVRTRSRTDPGTPLTAKPSAPSRSPGFQSNAFGDSSGLSQIPRPNRSRPSKFSDDSDVEYRWRAETSDRRKLIITNPSQSSESEHEPAFARRGQVLQKPNRPYDTLPARPSKLSDRTAQVLNRMSMAHPAKGRQVYMSDTDDESASEGSNGHGPSDSVTSTESVNPPPRVMSDDDRLRRRSALLDIVGAIHELEDTDKSDPQEQSESEFEGGQGVAYAGPLVNSAAQESEEESEYSEYEDDVQRTPVLSQNTPVVGQHRSINTVPTFVFSDDDSVQSDQHTSQPDHRHPTLQPQELRDLDAVALARQARDNAVRERMALGIPPSPSDGLPSRHTRSDSEASVASTVESTYWNDNASDLSSGAEAMLRKLSGNGKSRDGWRRGAQETRDEREGQEDGARTERPMPQFFGMQHSRESQPATVANGSSRPAVDSPAPACASANPAVESLVDMEKERVALIRDFIAAEEEFVARTRIFIEHFILPLRLQKSRRWVQGVPPRAARLLDWFEDIANLHALMLAALRNPPPSVSSQQQYQPSLVPLRSFLPRLELYQPYIVTFVAVAGEVRRDESDFGEFVGLQEGERECAGWDLERFLAEPVNRLAAYPGSFRRLLDLTPKTHLEYLETLALFRATDVLIKVMTEVKAREDEYDASKRLLARVRGLPAGSGLLCRERRLLHHGPLVRLPPPDTPMGDQDDGGPPGQRNSRLMEAINDWDRRKRAGSNATAGSYATTVGSYGGRSVTSAKSVTELQEGRVGSVRSAVYAFVFSDVILLAAPVAGERDVWILCEDVGVARVVGLDSRADGIMTLTVLPLDVFALDAPVELSQAPIEQLHLSAPDVGRAAAPAAGDEAWMAALVQCAHFSLLAISMPAPDTAGSMPGLDAGLRQRMRGYPSDVGSGGYTGTSGDAVSARVDEFPLPKSPSTQIDETQRGRREDLRRDEREERGWWHTRFQQVLWEVQQQQYVVR</sequence>
<dbReference type="PROSITE" id="PS50010">
    <property type="entry name" value="DH_2"/>
    <property type="match status" value="1"/>
</dbReference>
<proteinExistence type="predicted"/>
<dbReference type="SUPFAM" id="SSF48065">
    <property type="entry name" value="DBL homology domain (DH-domain)"/>
    <property type="match status" value="1"/>
</dbReference>
<evidence type="ECO:0000313" key="3">
    <source>
        <dbReference type="EMBL" id="TRM66731.1"/>
    </source>
</evidence>
<gene>
    <name evidence="3" type="ORF">BD626DRAFT_483652</name>
</gene>
<protein>
    <recommendedName>
        <fullName evidence="2">DH domain-containing protein</fullName>
    </recommendedName>
</protein>
<feature type="compositionally biased region" description="Basic and acidic residues" evidence="1">
    <location>
        <begin position="532"/>
        <end position="542"/>
    </location>
</feature>
<feature type="compositionally biased region" description="Basic and acidic residues" evidence="1">
    <location>
        <begin position="1267"/>
        <end position="1282"/>
    </location>
</feature>
<feature type="compositionally biased region" description="Polar residues" evidence="1">
    <location>
        <begin position="254"/>
        <end position="267"/>
    </location>
</feature>
<feature type="compositionally biased region" description="Pro residues" evidence="1">
    <location>
        <begin position="17"/>
        <end position="31"/>
    </location>
</feature>
<feature type="compositionally biased region" description="Basic and acidic residues" evidence="1">
    <location>
        <begin position="392"/>
        <end position="412"/>
    </location>
</feature>
<feature type="region of interest" description="Disordered" evidence="1">
    <location>
        <begin position="1"/>
        <end position="637"/>
    </location>
</feature>
<dbReference type="InterPro" id="IPR051092">
    <property type="entry name" value="FYVE_RhoGEF_PH"/>
</dbReference>
<accession>A0A550CPJ7</accession>
<dbReference type="GO" id="GO:0005737">
    <property type="term" value="C:cytoplasm"/>
    <property type="evidence" value="ECO:0007669"/>
    <property type="project" value="TreeGrafter"/>
</dbReference>
<dbReference type="PANTHER" id="PTHR12673">
    <property type="entry name" value="FACIOGENITAL DYSPLASIA PROTEIN"/>
    <property type="match status" value="1"/>
</dbReference>
<feature type="compositionally biased region" description="Basic and acidic residues" evidence="1">
    <location>
        <begin position="715"/>
        <end position="742"/>
    </location>
</feature>
<feature type="compositionally biased region" description="Polar residues" evidence="1">
    <location>
        <begin position="587"/>
        <end position="606"/>
    </location>
</feature>
<feature type="compositionally biased region" description="Polar residues" evidence="1">
    <location>
        <begin position="63"/>
        <end position="79"/>
    </location>
</feature>
<feature type="compositionally biased region" description="Pro residues" evidence="1">
    <location>
        <begin position="167"/>
        <end position="181"/>
    </location>
</feature>
<dbReference type="Pfam" id="PF00621">
    <property type="entry name" value="RhoGEF"/>
    <property type="match status" value="1"/>
</dbReference>
<feature type="compositionally biased region" description="Polar residues" evidence="1">
    <location>
        <begin position="329"/>
        <end position="344"/>
    </location>
</feature>
<organism evidence="3 4">
    <name type="scientific">Schizophyllum amplum</name>
    <dbReference type="NCBI Taxonomy" id="97359"/>
    <lineage>
        <taxon>Eukaryota</taxon>
        <taxon>Fungi</taxon>
        <taxon>Dikarya</taxon>
        <taxon>Basidiomycota</taxon>
        <taxon>Agaricomycotina</taxon>
        <taxon>Agaricomycetes</taxon>
        <taxon>Agaricomycetidae</taxon>
        <taxon>Agaricales</taxon>
        <taxon>Schizophyllaceae</taxon>
        <taxon>Schizophyllum</taxon>
    </lineage>
</organism>
<feature type="compositionally biased region" description="Polar residues" evidence="1">
    <location>
        <begin position="362"/>
        <end position="380"/>
    </location>
</feature>
<dbReference type="GO" id="GO:0005085">
    <property type="term" value="F:guanyl-nucleotide exchange factor activity"/>
    <property type="evidence" value="ECO:0007669"/>
    <property type="project" value="InterPro"/>
</dbReference>
<evidence type="ECO:0000259" key="2">
    <source>
        <dbReference type="PROSITE" id="PS50010"/>
    </source>
</evidence>
<evidence type="ECO:0000256" key="1">
    <source>
        <dbReference type="SAM" id="MobiDB-lite"/>
    </source>
</evidence>
<dbReference type="OrthoDB" id="1716625at2759"/>
<evidence type="ECO:0000313" key="4">
    <source>
        <dbReference type="Proteomes" id="UP000320762"/>
    </source>
</evidence>
<feature type="region of interest" description="Disordered" evidence="1">
    <location>
        <begin position="1019"/>
        <end position="1044"/>
    </location>
</feature>
<dbReference type="Proteomes" id="UP000320762">
    <property type="component" value="Unassembled WGS sequence"/>
</dbReference>
<dbReference type="PANTHER" id="PTHR12673:SF159">
    <property type="entry name" value="LD03170P"/>
    <property type="match status" value="1"/>
</dbReference>
<comment type="caution">
    <text evidence="3">The sequence shown here is derived from an EMBL/GenBank/DDBJ whole genome shotgun (WGS) entry which is preliminary data.</text>
</comment>
<keyword evidence="4" id="KW-1185">Reference proteome</keyword>
<feature type="compositionally biased region" description="Basic and acidic residues" evidence="1">
    <location>
        <begin position="268"/>
        <end position="284"/>
    </location>
</feature>
<feature type="region of interest" description="Disordered" evidence="1">
    <location>
        <begin position="655"/>
        <end position="686"/>
    </location>
</feature>
<feature type="compositionally biased region" description="Low complexity" evidence="1">
    <location>
        <begin position="32"/>
        <end position="43"/>
    </location>
</feature>